<gene>
    <name evidence="2" type="primary">LOC111021613</name>
</gene>
<dbReference type="CDD" id="cd09272">
    <property type="entry name" value="RNase_HI_RT_Ty1"/>
    <property type="match status" value="1"/>
</dbReference>
<name>A0A6J1DK06_MOMCH</name>
<dbReference type="RefSeq" id="XP_022154318.1">
    <property type="nucleotide sequence ID" value="XM_022298626.1"/>
</dbReference>
<accession>A0A6J1DK06</accession>
<dbReference type="PANTHER" id="PTHR11439:SF463">
    <property type="entry name" value="REVERSE TRANSCRIPTASE TY1_COPIA-TYPE DOMAIN-CONTAINING PROTEIN"/>
    <property type="match status" value="1"/>
</dbReference>
<dbReference type="PANTHER" id="PTHR11439">
    <property type="entry name" value="GAG-POL-RELATED RETROTRANSPOSON"/>
    <property type="match status" value="1"/>
</dbReference>
<dbReference type="GeneID" id="111021613"/>
<evidence type="ECO:0000313" key="2">
    <source>
        <dbReference type="RefSeq" id="XP_022154318.1"/>
    </source>
</evidence>
<proteinExistence type="predicted"/>
<protein>
    <submittedName>
        <fullName evidence="2">Uncharacterized protein LOC111021613</fullName>
    </submittedName>
</protein>
<dbReference type="Proteomes" id="UP000504603">
    <property type="component" value="Unplaced"/>
</dbReference>
<dbReference type="AlphaFoldDB" id="A0A6J1DK06"/>
<dbReference type="KEGG" id="mcha:111021613"/>
<keyword evidence="1" id="KW-1185">Reference proteome</keyword>
<organism evidence="1 2">
    <name type="scientific">Momordica charantia</name>
    <name type="common">Bitter gourd</name>
    <name type="synonym">Balsam pear</name>
    <dbReference type="NCBI Taxonomy" id="3673"/>
    <lineage>
        <taxon>Eukaryota</taxon>
        <taxon>Viridiplantae</taxon>
        <taxon>Streptophyta</taxon>
        <taxon>Embryophyta</taxon>
        <taxon>Tracheophyta</taxon>
        <taxon>Spermatophyta</taxon>
        <taxon>Magnoliopsida</taxon>
        <taxon>eudicotyledons</taxon>
        <taxon>Gunneridae</taxon>
        <taxon>Pentapetalae</taxon>
        <taxon>rosids</taxon>
        <taxon>fabids</taxon>
        <taxon>Cucurbitales</taxon>
        <taxon>Cucurbitaceae</taxon>
        <taxon>Momordiceae</taxon>
        <taxon>Momordica</taxon>
    </lineage>
</organism>
<evidence type="ECO:0000313" key="1">
    <source>
        <dbReference type="Proteomes" id="UP000504603"/>
    </source>
</evidence>
<dbReference type="OrthoDB" id="1931513at2759"/>
<reference evidence="2" key="1">
    <citation type="submission" date="2025-08" db="UniProtKB">
        <authorList>
            <consortium name="RefSeq"/>
        </authorList>
    </citation>
    <scope>IDENTIFICATION</scope>
    <source>
        <strain evidence="2">OHB3-1</strain>
    </source>
</reference>
<sequence length="194" mass="21368">MTDLGVLRYFLGLEVSHSSIGIYVNQAKYARDVLIRFGMLASKPCHTTIALTAPSDVGSPCTVEDAHNYGAMVGALQYLTFSRPDIAFSVRKLSQHMHAPFSSHLITAKRVLRYINGSLHVSLLFKKGGSVDEALRLRAFSDSDWAGDPSYRRSTTGFVVFLDSNPISWAVKKQTTVSRSSTEAEYRALAINCC</sequence>